<accession>A0A2A4WT17</accession>
<keyword evidence="3 5" id="KW-0479">Metal-binding</keyword>
<reference evidence="7" key="1">
    <citation type="submission" date="2017-08" db="EMBL/GenBank/DDBJ databases">
        <title>A dynamic microbial community with high functional redundancy inhabits the cold, oxic subseafloor aquifer.</title>
        <authorList>
            <person name="Tully B.J."/>
            <person name="Wheat C.G."/>
            <person name="Glazer B.T."/>
            <person name="Huber J.A."/>
        </authorList>
    </citation>
    <scope>NUCLEOTIDE SEQUENCE [LARGE SCALE GENOMIC DNA]</scope>
</reference>
<dbReference type="GO" id="GO:0046872">
    <property type="term" value="F:metal ion binding"/>
    <property type="evidence" value="ECO:0007669"/>
    <property type="project" value="UniProtKB-KW"/>
</dbReference>
<evidence type="ECO:0000256" key="1">
    <source>
        <dbReference type="ARBA" id="ARBA00009275"/>
    </source>
</evidence>
<dbReference type="FunFam" id="3.20.20.140:FF:000005">
    <property type="entry name" value="TatD family hydrolase"/>
    <property type="match status" value="1"/>
</dbReference>
<evidence type="ECO:0000313" key="6">
    <source>
        <dbReference type="EMBL" id="PCI73376.1"/>
    </source>
</evidence>
<dbReference type="GO" id="GO:0016788">
    <property type="term" value="F:hydrolase activity, acting on ester bonds"/>
    <property type="evidence" value="ECO:0007669"/>
    <property type="project" value="InterPro"/>
</dbReference>
<dbReference type="Proteomes" id="UP000218767">
    <property type="component" value="Unassembled WGS sequence"/>
</dbReference>
<dbReference type="Gene3D" id="3.20.20.140">
    <property type="entry name" value="Metal-dependent hydrolases"/>
    <property type="match status" value="1"/>
</dbReference>
<evidence type="ECO:0000256" key="3">
    <source>
        <dbReference type="ARBA" id="ARBA00022723"/>
    </source>
</evidence>
<dbReference type="InterPro" id="IPR050891">
    <property type="entry name" value="TatD-type_Hydrolase"/>
</dbReference>
<keyword evidence="2" id="KW-0540">Nuclease</keyword>
<dbReference type="InterPro" id="IPR032466">
    <property type="entry name" value="Metal_Hydrolase"/>
</dbReference>
<sequence>MNLVDIGANLSHESFSDDLDEVVTGAQAAGVSHIIVTGTNQKSNEAALSLSQARPEVFSCTAGYHPHVAESFDENALLSVRALASEDKCVAIGETGLDFNRNLSNPESQLEVFEEHLKLAAELGKPLFLHQRDAHPEFIALLRRYRKQIVGGVVHCFTDNEQALEDYLALDMYIGITGWICDERRGAELQTLAGLIPSDRLLIETDSPYLLPRTIRPKPKSRRNEPKHLVEVVYTLSRCCGRPAEQLALETSENTKRLFGVGPG</sequence>
<name>A0A2A4WT17_9GAMM</name>
<proteinExistence type="inferred from homology"/>
<evidence type="ECO:0000256" key="5">
    <source>
        <dbReference type="PIRSR" id="PIRSR005902-1"/>
    </source>
</evidence>
<dbReference type="EMBL" id="NVUL01000124">
    <property type="protein sequence ID" value="PCI73376.1"/>
    <property type="molecule type" value="Genomic_DNA"/>
</dbReference>
<dbReference type="PROSITE" id="PS01091">
    <property type="entry name" value="TATD_3"/>
    <property type="match status" value="1"/>
</dbReference>
<feature type="binding site" evidence="5">
    <location>
        <position position="94"/>
    </location>
    <ligand>
        <name>a divalent metal cation</name>
        <dbReference type="ChEBI" id="CHEBI:60240"/>
        <label>1</label>
    </ligand>
</feature>
<dbReference type="CDD" id="cd01310">
    <property type="entry name" value="TatD_DNAse"/>
    <property type="match status" value="1"/>
</dbReference>
<dbReference type="InterPro" id="IPR001130">
    <property type="entry name" value="TatD-like"/>
</dbReference>
<protein>
    <submittedName>
        <fullName evidence="6">Hydrolase TatD</fullName>
    </submittedName>
</protein>
<organism evidence="6 7">
    <name type="scientific">SAR86 cluster bacterium</name>
    <dbReference type="NCBI Taxonomy" id="2030880"/>
    <lineage>
        <taxon>Bacteria</taxon>
        <taxon>Pseudomonadati</taxon>
        <taxon>Pseudomonadota</taxon>
        <taxon>Gammaproteobacteria</taxon>
        <taxon>SAR86 cluster</taxon>
    </lineage>
</organism>
<keyword evidence="4 6" id="KW-0378">Hydrolase</keyword>
<dbReference type="SUPFAM" id="SSF51556">
    <property type="entry name" value="Metallo-dependent hydrolases"/>
    <property type="match status" value="1"/>
</dbReference>
<evidence type="ECO:0000313" key="7">
    <source>
        <dbReference type="Proteomes" id="UP000218767"/>
    </source>
</evidence>
<dbReference type="GO" id="GO:0004518">
    <property type="term" value="F:nuclease activity"/>
    <property type="evidence" value="ECO:0007669"/>
    <property type="project" value="UniProtKB-KW"/>
</dbReference>
<comment type="caution">
    <text evidence="6">The sequence shown here is derived from an EMBL/GenBank/DDBJ whole genome shotgun (WGS) entry which is preliminary data.</text>
</comment>
<dbReference type="AlphaFoldDB" id="A0A2A4WT17"/>
<evidence type="ECO:0000256" key="2">
    <source>
        <dbReference type="ARBA" id="ARBA00022722"/>
    </source>
</evidence>
<dbReference type="Pfam" id="PF01026">
    <property type="entry name" value="TatD_DNase"/>
    <property type="match status" value="1"/>
</dbReference>
<dbReference type="PANTHER" id="PTHR10060">
    <property type="entry name" value="TATD FAMILY DEOXYRIBONUCLEASE"/>
    <property type="match status" value="1"/>
</dbReference>
<dbReference type="PIRSF" id="PIRSF005902">
    <property type="entry name" value="DNase_TatD"/>
    <property type="match status" value="1"/>
</dbReference>
<dbReference type="InterPro" id="IPR018228">
    <property type="entry name" value="DNase_TatD-rel_CS"/>
</dbReference>
<dbReference type="PANTHER" id="PTHR10060:SF15">
    <property type="entry name" value="DEOXYRIBONUCLEASE TATDN1"/>
    <property type="match status" value="1"/>
</dbReference>
<feature type="binding site" evidence="5">
    <location>
        <position position="155"/>
    </location>
    <ligand>
        <name>a divalent metal cation</name>
        <dbReference type="ChEBI" id="CHEBI:60240"/>
        <label>2</label>
    </ligand>
</feature>
<feature type="binding site" evidence="5">
    <location>
        <position position="130"/>
    </location>
    <ligand>
        <name>a divalent metal cation</name>
        <dbReference type="ChEBI" id="CHEBI:60240"/>
        <label>2</label>
    </ligand>
</feature>
<evidence type="ECO:0000256" key="4">
    <source>
        <dbReference type="ARBA" id="ARBA00022801"/>
    </source>
</evidence>
<feature type="binding site" evidence="5">
    <location>
        <position position="206"/>
    </location>
    <ligand>
        <name>a divalent metal cation</name>
        <dbReference type="ChEBI" id="CHEBI:60240"/>
        <label>1</label>
    </ligand>
</feature>
<gene>
    <name evidence="6" type="ORF">COB20_16265</name>
</gene>
<comment type="similarity">
    <text evidence="1">Belongs to the metallo-dependent hydrolases superfamily. TatD-type hydrolase family.</text>
</comment>